<feature type="signal peptide" evidence="1">
    <location>
        <begin position="1"/>
        <end position="16"/>
    </location>
</feature>
<sequence length="72" mass="7869">MICFLISASFLLVSLGIEMDQCFKQQQNTMKLTAPTNSTISRAIKAASARSKSSWVVAAYAGTTFKMEYPAL</sequence>
<reference evidence="2" key="1">
    <citation type="submission" date="2018-01" db="EMBL/GenBank/DDBJ databases">
        <title>An insight into the sialome of Amazonian anophelines.</title>
        <authorList>
            <person name="Ribeiro J.M."/>
            <person name="Scarpassa V."/>
            <person name="Calvo E."/>
        </authorList>
    </citation>
    <scope>NUCLEOTIDE SEQUENCE</scope>
</reference>
<feature type="chain" id="PRO_5014856857" evidence="1">
    <location>
        <begin position="17"/>
        <end position="72"/>
    </location>
</feature>
<name>A0A2M4D0E5_ANODA</name>
<organism evidence="2">
    <name type="scientific">Anopheles darlingi</name>
    <name type="common">Mosquito</name>
    <dbReference type="NCBI Taxonomy" id="43151"/>
    <lineage>
        <taxon>Eukaryota</taxon>
        <taxon>Metazoa</taxon>
        <taxon>Ecdysozoa</taxon>
        <taxon>Arthropoda</taxon>
        <taxon>Hexapoda</taxon>
        <taxon>Insecta</taxon>
        <taxon>Pterygota</taxon>
        <taxon>Neoptera</taxon>
        <taxon>Endopterygota</taxon>
        <taxon>Diptera</taxon>
        <taxon>Nematocera</taxon>
        <taxon>Culicoidea</taxon>
        <taxon>Culicidae</taxon>
        <taxon>Anophelinae</taxon>
        <taxon>Anopheles</taxon>
    </lineage>
</organism>
<dbReference type="AlphaFoldDB" id="A0A2M4D0E5"/>
<proteinExistence type="predicted"/>
<accession>A0A2M4D0E5</accession>
<evidence type="ECO:0000256" key="1">
    <source>
        <dbReference type="SAM" id="SignalP"/>
    </source>
</evidence>
<evidence type="ECO:0000313" key="2">
    <source>
        <dbReference type="EMBL" id="MBW71015.1"/>
    </source>
</evidence>
<protein>
    <submittedName>
        <fullName evidence="2">Putative secreted protein</fullName>
    </submittedName>
</protein>
<dbReference type="EMBL" id="GGFL01006837">
    <property type="protein sequence ID" value="MBW71015.1"/>
    <property type="molecule type" value="Transcribed_RNA"/>
</dbReference>
<keyword evidence="1" id="KW-0732">Signal</keyword>